<evidence type="ECO:0000313" key="1">
    <source>
        <dbReference type="EMBL" id="CAI10508.1"/>
    </source>
</evidence>
<evidence type="ECO:0000313" key="2">
    <source>
        <dbReference type="Proteomes" id="UP000006552"/>
    </source>
</evidence>
<name>Q5NWQ6_AROAE</name>
<geneLocation type="plasmid" evidence="2">
    <name>pAzo1</name>
</geneLocation>
<reference evidence="1 2" key="1">
    <citation type="journal article" date="2005" name="Arch. Microbiol.">
        <title>The genome sequence of an anaerobic aromatic-degrading denitrifying bacterium, strain EbN1.</title>
        <authorList>
            <person name="Rabus R."/>
            <person name="Kube M."/>
            <person name="Heider J."/>
            <person name="Beck A."/>
            <person name="Heitmann K."/>
            <person name="Widdel F."/>
            <person name="Reinhardt R."/>
        </authorList>
    </citation>
    <scope>NUCLEOTIDE SEQUENCE [LARGE SCALE GENOMIC DNA]</scope>
    <source>
        <strain evidence="1 2">EbN1</strain>
        <plasmid evidence="2">Plasmid pAzo1</plasmid>
    </source>
</reference>
<gene>
    <name evidence="1" type="ORF">p1B346</name>
</gene>
<proteinExistence type="predicted"/>
<accession>Q5NWQ6</accession>
<keyword evidence="2" id="KW-1185">Reference proteome</keyword>
<sequence>MVKWIRRISKKIRFFFIDNFTEEGRYYVRGELANKVLEANGLKALRWDDGIPLNVDNLSRGEMDLYFAVKTLRRSGHVIVDKEWSLIGSVHQNYFESSDERAQKRRESFRLVRGGIIADRDEQN</sequence>
<protein>
    <submittedName>
        <fullName evidence="1">Uncharacterized protein</fullName>
    </submittedName>
</protein>
<dbReference type="KEGG" id="eba:p1B346"/>
<dbReference type="Proteomes" id="UP000006552">
    <property type="component" value="Plasmid 1"/>
</dbReference>
<dbReference type="RefSeq" id="WP_011254671.1">
    <property type="nucleotide sequence ID" value="NC_006823.1"/>
</dbReference>
<organism evidence="1 2">
    <name type="scientific">Aromatoleum aromaticum (strain DSM 19018 / LMG 30748 / EbN1)</name>
    <name type="common">Azoarcus sp. (strain EbN1)</name>
    <dbReference type="NCBI Taxonomy" id="76114"/>
    <lineage>
        <taxon>Bacteria</taxon>
        <taxon>Pseudomonadati</taxon>
        <taxon>Pseudomonadota</taxon>
        <taxon>Betaproteobacteria</taxon>
        <taxon>Rhodocyclales</taxon>
        <taxon>Rhodocyclaceae</taxon>
        <taxon>Aromatoleum</taxon>
    </lineage>
</organism>
<keyword evidence="1" id="KW-0614">Plasmid</keyword>
<dbReference type="AlphaFoldDB" id="Q5NWQ6"/>
<dbReference type="EMBL" id="CR555307">
    <property type="protein sequence ID" value="CAI10508.1"/>
    <property type="molecule type" value="Genomic_DNA"/>
</dbReference>
<dbReference type="HOGENOM" id="CLU_1999168_0_0_4"/>